<dbReference type="AlphaFoldDB" id="A0AAE1ISL6"/>
<dbReference type="PANTHER" id="PTHR35485:SF4">
    <property type="entry name" value="EXPRESSED PROTEIN"/>
    <property type="match status" value="1"/>
</dbReference>
<name>A0AAE1ISL6_9FABA</name>
<proteinExistence type="predicted"/>
<protein>
    <submittedName>
        <fullName evidence="2">Uncharacterized protein</fullName>
    </submittedName>
</protein>
<keyword evidence="3" id="KW-1185">Reference proteome</keyword>
<comment type="caution">
    <text evidence="2">The sequence shown here is derived from an EMBL/GenBank/DDBJ whole genome shotgun (WGS) entry which is preliminary data.</text>
</comment>
<dbReference type="Proteomes" id="UP001293593">
    <property type="component" value="Unassembled WGS sequence"/>
</dbReference>
<evidence type="ECO:0000313" key="2">
    <source>
        <dbReference type="EMBL" id="KAK4256866.1"/>
    </source>
</evidence>
<sequence>MEGLLPLVFRAIKRNKTRRQYHSLSTGSSLSYINMAEICPQTEFQSHVFNETASTQKVAHHHNHLYAGDEHEQRHHRRQTSVGDIDHRFSSAHEDRTDSGSPAPQQLVRFRSHRMFSCLNGV</sequence>
<dbReference type="PANTHER" id="PTHR35485">
    <property type="entry name" value="OS01G0888900 PROTEIN"/>
    <property type="match status" value="1"/>
</dbReference>
<feature type="region of interest" description="Disordered" evidence="1">
    <location>
        <begin position="69"/>
        <end position="107"/>
    </location>
</feature>
<accession>A0AAE1ISL6</accession>
<dbReference type="EMBL" id="JAWXYG010000012">
    <property type="protein sequence ID" value="KAK4256866.1"/>
    <property type="molecule type" value="Genomic_DNA"/>
</dbReference>
<gene>
    <name evidence="2" type="ORF">QN277_006533</name>
</gene>
<reference evidence="2" key="1">
    <citation type="submission" date="2023-10" db="EMBL/GenBank/DDBJ databases">
        <title>Chromosome-level genome of the transformable northern wattle, Acacia crassicarpa.</title>
        <authorList>
            <person name="Massaro I."/>
            <person name="Sinha N.R."/>
            <person name="Poethig S."/>
            <person name="Leichty A.R."/>
        </authorList>
    </citation>
    <scope>NUCLEOTIDE SEQUENCE</scope>
    <source>
        <strain evidence="2">Acra3RX</strain>
        <tissue evidence="2">Leaf</tissue>
    </source>
</reference>
<evidence type="ECO:0000313" key="3">
    <source>
        <dbReference type="Proteomes" id="UP001293593"/>
    </source>
</evidence>
<organism evidence="2 3">
    <name type="scientific">Acacia crassicarpa</name>
    <name type="common">northern wattle</name>
    <dbReference type="NCBI Taxonomy" id="499986"/>
    <lineage>
        <taxon>Eukaryota</taxon>
        <taxon>Viridiplantae</taxon>
        <taxon>Streptophyta</taxon>
        <taxon>Embryophyta</taxon>
        <taxon>Tracheophyta</taxon>
        <taxon>Spermatophyta</taxon>
        <taxon>Magnoliopsida</taxon>
        <taxon>eudicotyledons</taxon>
        <taxon>Gunneridae</taxon>
        <taxon>Pentapetalae</taxon>
        <taxon>rosids</taxon>
        <taxon>fabids</taxon>
        <taxon>Fabales</taxon>
        <taxon>Fabaceae</taxon>
        <taxon>Caesalpinioideae</taxon>
        <taxon>mimosoid clade</taxon>
        <taxon>Acacieae</taxon>
        <taxon>Acacia</taxon>
    </lineage>
</organism>
<feature type="compositionally biased region" description="Basic and acidic residues" evidence="1">
    <location>
        <begin position="84"/>
        <end position="98"/>
    </location>
</feature>
<evidence type="ECO:0000256" key="1">
    <source>
        <dbReference type="SAM" id="MobiDB-lite"/>
    </source>
</evidence>